<name>A0A9X1LR51_9MICO</name>
<evidence type="ECO:0000313" key="2">
    <source>
        <dbReference type="Proteomes" id="UP001139289"/>
    </source>
</evidence>
<comment type="caution">
    <text evidence="1">The sequence shown here is derived from an EMBL/GenBank/DDBJ whole genome shotgun (WGS) entry which is preliminary data.</text>
</comment>
<dbReference type="RefSeq" id="WP_175987019.1">
    <property type="nucleotide sequence ID" value="NZ_JAGTTM010000005.1"/>
</dbReference>
<protein>
    <submittedName>
        <fullName evidence="1">Uncharacterized protein</fullName>
    </submittedName>
</protein>
<reference evidence="1" key="1">
    <citation type="submission" date="2021-04" db="EMBL/GenBank/DDBJ databases">
        <title>Microbacterium tenobrionis sp. nov. and Microbacterium allomyrinae sp. nov., isolated from larvae of Tenobrio molitor and Allomyrina dichotoma, respectively.</title>
        <authorList>
            <person name="Lee S.D."/>
        </authorList>
    </citation>
    <scope>NUCLEOTIDE SEQUENCE</scope>
    <source>
        <strain evidence="1">YMB-B2</strain>
    </source>
</reference>
<keyword evidence="2" id="KW-1185">Reference proteome</keyword>
<sequence>MPSSDRQSGRGLLVLDVDGTVSRIYRDEERVLHKDEPGWRSWMSVDDEVVDALDRLVEGSQIDDLGRA</sequence>
<dbReference type="Proteomes" id="UP001139289">
    <property type="component" value="Unassembled WGS sequence"/>
</dbReference>
<proteinExistence type="predicted"/>
<organism evidence="1 2">
    <name type="scientific">Microbacterium tenebrionis</name>
    <dbReference type="NCBI Taxonomy" id="2830665"/>
    <lineage>
        <taxon>Bacteria</taxon>
        <taxon>Bacillati</taxon>
        <taxon>Actinomycetota</taxon>
        <taxon>Actinomycetes</taxon>
        <taxon>Micrococcales</taxon>
        <taxon>Microbacteriaceae</taxon>
        <taxon>Microbacterium</taxon>
    </lineage>
</organism>
<evidence type="ECO:0000313" key="1">
    <source>
        <dbReference type="EMBL" id="MCC2030272.1"/>
    </source>
</evidence>
<dbReference type="AlphaFoldDB" id="A0A9X1LR51"/>
<dbReference type="EMBL" id="JAGTTM010000005">
    <property type="protein sequence ID" value="MCC2030272.1"/>
    <property type="molecule type" value="Genomic_DNA"/>
</dbReference>
<accession>A0A9X1LR51</accession>
<gene>
    <name evidence="1" type="ORF">KEC56_12230</name>
</gene>